<comment type="caution">
    <text evidence="2">The sequence shown here is derived from an EMBL/GenBank/DDBJ whole genome shotgun (WGS) entry which is preliminary data.</text>
</comment>
<dbReference type="OrthoDB" id="9796904at2"/>
<accession>A0A1V9G2Q1</accession>
<gene>
    <name evidence="2" type="ORF">A3860_19070</name>
</gene>
<dbReference type="RefSeq" id="WP_081146690.1">
    <property type="nucleotide sequence ID" value="NZ_LVYD01000041.1"/>
</dbReference>
<reference evidence="2 3" key="1">
    <citation type="submission" date="2016-03" db="EMBL/GenBank/DDBJ databases">
        <title>Niastella vici sp. nov., isolated from farmland soil.</title>
        <authorList>
            <person name="Chen L."/>
            <person name="Wang D."/>
            <person name="Yang S."/>
            <person name="Wang G."/>
        </authorList>
    </citation>
    <scope>NUCLEOTIDE SEQUENCE [LARGE SCALE GENOMIC DNA]</scope>
    <source>
        <strain evidence="2 3">DJ57</strain>
    </source>
</reference>
<dbReference type="InterPro" id="IPR046699">
    <property type="entry name" value="ARPP-1"/>
</dbReference>
<proteinExistence type="predicted"/>
<dbReference type="Pfam" id="PF20208">
    <property type="entry name" value="ARPP-1"/>
    <property type="match status" value="1"/>
</dbReference>
<evidence type="ECO:0000313" key="2">
    <source>
        <dbReference type="EMBL" id="OQP64857.1"/>
    </source>
</evidence>
<protein>
    <recommendedName>
        <fullName evidence="1">ARG and Rhodanese-Phosphatase-superfamily-associated domain-containing protein</fullName>
    </recommendedName>
</protein>
<dbReference type="EMBL" id="LVYD01000041">
    <property type="protein sequence ID" value="OQP64857.1"/>
    <property type="molecule type" value="Genomic_DNA"/>
</dbReference>
<feature type="domain" description="ARG and Rhodanese-Phosphatase-superfamily-associated" evidence="1">
    <location>
        <begin position="28"/>
        <end position="291"/>
    </location>
</feature>
<dbReference type="Proteomes" id="UP000192796">
    <property type="component" value="Unassembled WGS sequence"/>
</dbReference>
<keyword evidence="3" id="KW-1185">Reference proteome</keyword>
<organism evidence="2 3">
    <name type="scientific">Niastella vici</name>
    <dbReference type="NCBI Taxonomy" id="1703345"/>
    <lineage>
        <taxon>Bacteria</taxon>
        <taxon>Pseudomonadati</taxon>
        <taxon>Bacteroidota</taxon>
        <taxon>Chitinophagia</taxon>
        <taxon>Chitinophagales</taxon>
        <taxon>Chitinophagaceae</taxon>
        <taxon>Niastella</taxon>
    </lineage>
</organism>
<evidence type="ECO:0000313" key="3">
    <source>
        <dbReference type="Proteomes" id="UP000192796"/>
    </source>
</evidence>
<evidence type="ECO:0000259" key="1">
    <source>
        <dbReference type="Pfam" id="PF20208"/>
    </source>
</evidence>
<dbReference type="STRING" id="1703345.A3860_19070"/>
<dbReference type="AlphaFoldDB" id="A0A1V9G2Q1"/>
<sequence length="311" mass="35289">MLKKLITLIFLFIYKIVPAQLTYQTLYVDYDSAWTYKNLKIIPIRPKGFGGQARVVPGVVSLSQAVAKGSVVISERGTAATENVHWLRINNNGSESVYIGSGEIILGGRQDRMVSRDTVLPPSPKDQYINVMCVEEGRWSDKEKKFQYNNYADPALRKVLDQSKNQVLVWKEVFSQLERNGTKAPTIAYLAHRSDKKYTPEQDAYLRYFTEKFRNSDSTITGFVCMSGDKVIGCDIYAGNNLFYGELQPLLHGYIEEAIAFGSTPVIKDEKVKEYLNPILTSEATQEAYLKKNGKMYKYKEKVVHITGYAQ</sequence>
<name>A0A1V9G2Q1_9BACT</name>